<dbReference type="GO" id="GO:0034198">
    <property type="term" value="P:cellular response to amino acid starvation"/>
    <property type="evidence" value="ECO:0007669"/>
    <property type="project" value="TreeGrafter"/>
</dbReference>
<accession>A0A8S3ZKD4</accession>
<evidence type="ECO:0000313" key="6">
    <source>
        <dbReference type="Proteomes" id="UP000678393"/>
    </source>
</evidence>
<dbReference type="SUPFAM" id="SSF48371">
    <property type="entry name" value="ARM repeat"/>
    <property type="match status" value="1"/>
</dbReference>
<reference evidence="5" key="1">
    <citation type="submission" date="2021-04" db="EMBL/GenBank/DDBJ databases">
        <authorList>
            <consortium name="Molecular Ecology Group"/>
        </authorList>
    </citation>
    <scope>NUCLEOTIDE SEQUENCE</scope>
</reference>
<protein>
    <recommendedName>
        <fullName evidence="4">Stalled ribosome sensor GCN1-like N-terminal domain-containing protein</fullName>
    </recommendedName>
</protein>
<evidence type="ECO:0000256" key="3">
    <source>
        <dbReference type="SAM" id="MobiDB-lite"/>
    </source>
</evidence>
<feature type="domain" description="Stalled ribosome sensor GCN1-like N-terminal" evidence="4">
    <location>
        <begin position="221"/>
        <end position="354"/>
    </location>
</feature>
<comment type="caution">
    <text evidence="5">The sequence shown here is derived from an EMBL/GenBank/DDBJ whole genome shotgun (WGS) entry which is preliminary data.</text>
</comment>
<name>A0A8S3ZKD4_9EUPU</name>
<feature type="region of interest" description="Disordered" evidence="3">
    <location>
        <begin position="820"/>
        <end position="848"/>
    </location>
</feature>
<feature type="compositionally biased region" description="Basic and acidic residues" evidence="3">
    <location>
        <begin position="626"/>
        <end position="637"/>
    </location>
</feature>
<keyword evidence="6" id="KW-1185">Reference proteome</keyword>
<feature type="compositionally biased region" description="Basic and acidic residues" evidence="3">
    <location>
        <begin position="836"/>
        <end position="848"/>
    </location>
</feature>
<dbReference type="InterPro" id="IPR056810">
    <property type="entry name" value="GNC1-like_N"/>
</dbReference>
<dbReference type="GO" id="GO:0005829">
    <property type="term" value="C:cytosol"/>
    <property type="evidence" value="ECO:0007669"/>
    <property type="project" value="TreeGrafter"/>
</dbReference>
<evidence type="ECO:0000256" key="1">
    <source>
        <dbReference type="ARBA" id="ARBA00007366"/>
    </source>
</evidence>
<evidence type="ECO:0000313" key="5">
    <source>
        <dbReference type="EMBL" id="CAG5130064.1"/>
    </source>
</evidence>
<dbReference type="GO" id="GO:0006417">
    <property type="term" value="P:regulation of translation"/>
    <property type="evidence" value="ECO:0007669"/>
    <property type="project" value="TreeGrafter"/>
</dbReference>
<dbReference type="GO" id="GO:0019887">
    <property type="term" value="F:protein kinase regulator activity"/>
    <property type="evidence" value="ECO:0007669"/>
    <property type="project" value="TreeGrafter"/>
</dbReference>
<dbReference type="Gene3D" id="1.25.10.10">
    <property type="entry name" value="Leucine-rich Repeat Variant"/>
    <property type="match status" value="1"/>
</dbReference>
<dbReference type="AlphaFoldDB" id="A0A8S3ZKD4"/>
<proteinExistence type="inferred from homology"/>
<dbReference type="EMBL" id="CAJHNH020003824">
    <property type="protein sequence ID" value="CAG5130064.1"/>
    <property type="molecule type" value="Genomic_DNA"/>
</dbReference>
<feature type="non-terminal residue" evidence="5">
    <location>
        <position position="1158"/>
    </location>
</feature>
<dbReference type="InterPro" id="IPR016024">
    <property type="entry name" value="ARM-type_fold"/>
</dbReference>
<organism evidence="5 6">
    <name type="scientific">Candidula unifasciata</name>
    <dbReference type="NCBI Taxonomy" id="100452"/>
    <lineage>
        <taxon>Eukaryota</taxon>
        <taxon>Metazoa</taxon>
        <taxon>Spiralia</taxon>
        <taxon>Lophotrochozoa</taxon>
        <taxon>Mollusca</taxon>
        <taxon>Gastropoda</taxon>
        <taxon>Heterobranchia</taxon>
        <taxon>Euthyneura</taxon>
        <taxon>Panpulmonata</taxon>
        <taxon>Eupulmonata</taxon>
        <taxon>Stylommatophora</taxon>
        <taxon>Helicina</taxon>
        <taxon>Helicoidea</taxon>
        <taxon>Geomitridae</taxon>
        <taxon>Candidula</taxon>
    </lineage>
</organism>
<dbReference type="Proteomes" id="UP000678393">
    <property type="component" value="Unassembled WGS sequence"/>
</dbReference>
<evidence type="ECO:0000259" key="4">
    <source>
        <dbReference type="Pfam" id="PF24993"/>
    </source>
</evidence>
<comment type="similarity">
    <text evidence="1">Belongs to the GCN1 family.</text>
</comment>
<dbReference type="PANTHER" id="PTHR23346:SF7">
    <property type="entry name" value="STALLED RIBOSOME SENSOR GCN1"/>
    <property type="match status" value="1"/>
</dbReference>
<dbReference type="PANTHER" id="PTHR23346">
    <property type="entry name" value="TRANSLATIONAL ACTIVATOR GCN1-RELATED"/>
    <property type="match status" value="1"/>
</dbReference>
<gene>
    <name evidence="5" type="ORF">CUNI_LOCUS15622</name>
</gene>
<keyword evidence="2" id="KW-0677">Repeat</keyword>
<feature type="compositionally biased region" description="Basic and acidic residues" evidence="3">
    <location>
        <begin position="820"/>
        <end position="830"/>
    </location>
</feature>
<dbReference type="OrthoDB" id="5148094at2759"/>
<dbReference type="Pfam" id="PF24993">
    <property type="entry name" value="GNC1_N"/>
    <property type="match status" value="1"/>
</dbReference>
<evidence type="ECO:0000256" key="2">
    <source>
        <dbReference type="ARBA" id="ARBA00022737"/>
    </source>
</evidence>
<dbReference type="InterPro" id="IPR011989">
    <property type="entry name" value="ARM-like"/>
</dbReference>
<sequence>MADHTASSDILKRYALKVSVSSVKERTKAVASVTDYVNNGAIPEGAVKGIFRYLSQAIGLYRDGPSRRAALNLVSSISKVHFEASVKALLAALENTAKTQKSLVNPSRSSAGDALQALSWTCVVVSQALAAANGLPQPLLQQLVGLQAVLVYGTVAARNEVITQAGYRKLCRVWREVPGSVEKYLELVSQLEQSTLSLPLTGFVLKYLAAGKQMELIQKYKGAFLDVYIKQVLASRTAPPRAILESSAELLRHCSHAEFKDQILPAAQKAMLRNPEVIQETVSELIKSIKLDLSQYAVDIAKLFSGAISSKEESNRAVAVRAVRNLAHQCSDPGAVEKVATLLFKILGGSEGKLTFADQKISVLQAIGNLVHNTVSGYSSLQALSSSICEMFLPTLQQEVHEGTLVHSLSMLALWCAKFYNEVPEKLLLWFQKGFGLKTSTSAVRNAYIRCMNTAFHGDTLPQATHILPLLLQTLDKAEKQPGQPQLLSEAVSASCLLVRVSLVDIHTESKLGPFWNLILDNKKQYLVNEKFLSSATDETLQSLVFLIERLILDFPTRMTDDVARPYYRALIFCLCRRSWLVRHAAATTTKKILAVLGGARIALSLVHEFQSVLHTQKLSELQKSVSRDEDSSKPDGGDGSASKVVTPRIIASTLQTVCSVARVEVTEAEKIAMATLIPAHHPYIVHVKKDLWVTILRGLNLDPGNFVGSHAQECLDLIKTGDLLSEAEANAVSTLALASSGVVVPQLVSYVQELLSSPALVHITQEEYGIFLTPDGQLYDKTILESAMKASAGDQNVRKENKLYSYAEQMAELELRQEMERKKGKKPQETPKLSKKQEEQLAAQKQKESDIRNRLRALNRNVLCSCSIVDSLLPVMNDEISTHVKDVYESLVPLLQSPLAAQSVSTLFVRMARAAFTDRSLADLVSHATLRLLQPACPLERAWTEEKLLSQTVRAVSKLYIASVRQPPENSLDLDDGELEVSSVFPAPTFCCMFYLLRCVLNQGGAAVKGDMIVCSQVLQLIQEHAKMRRTKEDPSSVDVYDPDLLPRQQLLEVCLTAVGTFPHEIQQLANNTLLELARAANGDPGATVATDGEVQVLLKALQSPSVAVRDVALQCLAEISSVLPGMDENPQLGLSIAKHVWIACNDPEIPIQQLAT</sequence>
<feature type="region of interest" description="Disordered" evidence="3">
    <location>
        <begin position="624"/>
        <end position="644"/>
    </location>
</feature>